<dbReference type="Proteomes" id="UP001500416">
    <property type="component" value="Unassembled WGS sequence"/>
</dbReference>
<keyword evidence="4 5" id="KW-0472">Membrane</keyword>
<dbReference type="RefSeq" id="WP_343939247.1">
    <property type="nucleotide sequence ID" value="NZ_BAAABU010000029.1"/>
</dbReference>
<dbReference type="InterPro" id="IPR032808">
    <property type="entry name" value="DoxX"/>
</dbReference>
<sequence length="168" mass="17483">MAPFVILVLVTAVLAGLRAVGWLRVPAWPFAVQCGVAAMFVATGLAHFIGMREQLIAMVPPVVPAPGLMVTVTGVLELAGAVGVLWRRTALWAAAGLTAMLVGMFPANVYAAMKGISPSFGDALLPRTLMQVVFLAATLSIVIHFAKARRAAAHPTPAASPNPDHQPA</sequence>
<evidence type="ECO:0000256" key="4">
    <source>
        <dbReference type="ARBA" id="ARBA00023136"/>
    </source>
</evidence>
<feature type="transmembrane region" description="Helical" evidence="5">
    <location>
        <begin position="124"/>
        <end position="146"/>
    </location>
</feature>
<evidence type="ECO:0000256" key="3">
    <source>
        <dbReference type="ARBA" id="ARBA00022989"/>
    </source>
</evidence>
<organism evidence="6 7">
    <name type="scientific">Saccharothrix mutabilis subsp. mutabilis</name>
    <dbReference type="NCBI Taxonomy" id="66855"/>
    <lineage>
        <taxon>Bacteria</taxon>
        <taxon>Bacillati</taxon>
        <taxon>Actinomycetota</taxon>
        <taxon>Actinomycetes</taxon>
        <taxon>Pseudonocardiales</taxon>
        <taxon>Pseudonocardiaceae</taxon>
        <taxon>Saccharothrix</taxon>
    </lineage>
</organism>
<name>A0ABP3ECX0_9PSEU</name>
<accession>A0ABP3ECX0</accession>
<keyword evidence="3 5" id="KW-1133">Transmembrane helix</keyword>
<evidence type="ECO:0000313" key="7">
    <source>
        <dbReference type="Proteomes" id="UP001500416"/>
    </source>
</evidence>
<evidence type="ECO:0000256" key="2">
    <source>
        <dbReference type="ARBA" id="ARBA00022692"/>
    </source>
</evidence>
<comment type="caution">
    <text evidence="6">The sequence shown here is derived from an EMBL/GenBank/DDBJ whole genome shotgun (WGS) entry which is preliminary data.</text>
</comment>
<dbReference type="PANTHER" id="PTHR36974:SF1">
    <property type="entry name" value="DOXX FAMILY MEMBRANE PROTEIN"/>
    <property type="match status" value="1"/>
</dbReference>
<feature type="transmembrane region" description="Helical" evidence="5">
    <location>
        <begin position="92"/>
        <end position="112"/>
    </location>
</feature>
<feature type="transmembrane region" description="Helical" evidence="5">
    <location>
        <begin position="29"/>
        <end position="50"/>
    </location>
</feature>
<comment type="subcellular location">
    <subcellularLocation>
        <location evidence="1">Membrane</location>
        <topology evidence="1">Multi-pass membrane protein</topology>
    </subcellularLocation>
</comment>
<evidence type="ECO:0000313" key="6">
    <source>
        <dbReference type="EMBL" id="GAA0259538.1"/>
    </source>
</evidence>
<evidence type="ECO:0008006" key="8">
    <source>
        <dbReference type="Google" id="ProtNLM"/>
    </source>
</evidence>
<keyword evidence="7" id="KW-1185">Reference proteome</keyword>
<keyword evidence="2 5" id="KW-0812">Transmembrane</keyword>
<evidence type="ECO:0000256" key="1">
    <source>
        <dbReference type="ARBA" id="ARBA00004141"/>
    </source>
</evidence>
<gene>
    <name evidence="6" type="ORF">GCM10010492_70580</name>
</gene>
<dbReference type="PANTHER" id="PTHR36974">
    <property type="entry name" value="MEMBRANE PROTEIN-RELATED"/>
    <property type="match status" value="1"/>
</dbReference>
<protein>
    <recommendedName>
        <fullName evidence="8">DoxX family membrane protein</fullName>
    </recommendedName>
</protein>
<proteinExistence type="predicted"/>
<evidence type="ECO:0000256" key="5">
    <source>
        <dbReference type="SAM" id="Phobius"/>
    </source>
</evidence>
<dbReference type="EMBL" id="BAAABU010000029">
    <property type="protein sequence ID" value="GAA0259538.1"/>
    <property type="molecule type" value="Genomic_DNA"/>
</dbReference>
<reference evidence="7" key="1">
    <citation type="journal article" date="2019" name="Int. J. Syst. Evol. Microbiol.">
        <title>The Global Catalogue of Microorganisms (GCM) 10K type strain sequencing project: providing services to taxonomists for standard genome sequencing and annotation.</title>
        <authorList>
            <consortium name="The Broad Institute Genomics Platform"/>
            <consortium name="The Broad Institute Genome Sequencing Center for Infectious Disease"/>
            <person name="Wu L."/>
            <person name="Ma J."/>
        </authorList>
    </citation>
    <scope>NUCLEOTIDE SEQUENCE [LARGE SCALE GENOMIC DNA]</scope>
    <source>
        <strain evidence="7">JCM 3380</strain>
    </source>
</reference>
<dbReference type="Pfam" id="PF13564">
    <property type="entry name" value="DoxX_2"/>
    <property type="match status" value="1"/>
</dbReference>
<feature type="transmembrane region" description="Helical" evidence="5">
    <location>
        <begin position="62"/>
        <end position="86"/>
    </location>
</feature>